<evidence type="ECO:0000256" key="6">
    <source>
        <dbReference type="ARBA" id="ARBA00012487"/>
    </source>
</evidence>
<keyword evidence="17" id="KW-1208">Phospholipid metabolism</keyword>
<evidence type="ECO:0000313" key="20">
    <source>
        <dbReference type="EMBL" id="PKF68352.1"/>
    </source>
</evidence>
<keyword evidence="13 19" id="KW-1133">Transmembrane helix</keyword>
<evidence type="ECO:0000256" key="4">
    <source>
        <dbReference type="ARBA" id="ARBA00005189"/>
    </source>
</evidence>
<evidence type="ECO:0000256" key="12">
    <source>
        <dbReference type="ARBA" id="ARBA00022695"/>
    </source>
</evidence>
<dbReference type="GO" id="GO:0004605">
    <property type="term" value="F:phosphatidate cytidylyltransferase activity"/>
    <property type="evidence" value="ECO:0007669"/>
    <property type="project" value="UniProtKB-EC"/>
</dbReference>
<comment type="catalytic activity">
    <reaction evidence="1 18">
        <text>a 1,2-diacyl-sn-glycero-3-phosphate + CTP + H(+) = a CDP-1,2-diacyl-sn-glycerol + diphosphate</text>
        <dbReference type="Rhea" id="RHEA:16229"/>
        <dbReference type="ChEBI" id="CHEBI:15378"/>
        <dbReference type="ChEBI" id="CHEBI:33019"/>
        <dbReference type="ChEBI" id="CHEBI:37563"/>
        <dbReference type="ChEBI" id="CHEBI:58332"/>
        <dbReference type="ChEBI" id="CHEBI:58608"/>
        <dbReference type="EC" id="2.7.7.41"/>
    </reaction>
</comment>
<keyword evidence="9" id="KW-0444">Lipid biosynthesis</keyword>
<evidence type="ECO:0000256" key="18">
    <source>
        <dbReference type="RuleBase" id="RU003938"/>
    </source>
</evidence>
<dbReference type="InterPro" id="IPR000374">
    <property type="entry name" value="PC_trans"/>
</dbReference>
<dbReference type="GO" id="GO:0016024">
    <property type="term" value="P:CDP-diacylglycerol biosynthetic process"/>
    <property type="evidence" value="ECO:0007669"/>
    <property type="project" value="UniProtKB-UniPathway"/>
</dbReference>
<keyword evidence="11 18" id="KW-0812">Transmembrane</keyword>
<evidence type="ECO:0000256" key="2">
    <source>
        <dbReference type="ARBA" id="ARBA00004651"/>
    </source>
</evidence>
<evidence type="ECO:0000256" key="19">
    <source>
        <dbReference type="SAM" id="Phobius"/>
    </source>
</evidence>
<feature type="transmembrane region" description="Helical" evidence="19">
    <location>
        <begin position="225"/>
        <end position="244"/>
    </location>
</feature>
<keyword evidence="8" id="KW-1003">Cell membrane</keyword>
<feature type="transmembrane region" description="Helical" evidence="19">
    <location>
        <begin position="197"/>
        <end position="219"/>
    </location>
</feature>
<feature type="transmembrane region" description="Helical" evidence="19">
    <location>
        <begin position="274"/>
        <end position="292"/>
    </location>
</feature>
<feature type="transmembrane region" description="Helical" evidence="19">
    <location>
        <begin position="21"/>
        <end position="40"/>
    </location>
</feature>
<dbReference type="EC" id="2.7.7.41" evidence="6 18"/>
<dbReference type="UniPathway" id="UPA00557">
    <property type="reaction ID" value="UER00614"/>
</dbReference>
<evidence type="ECO:0000256" key="5">
    <source>
        <dbReference type="ARBA" id="ARBA00010185"/>
    </source>
</evidence>
<dbReference type="Pfam" id="PF01148">
    <property type="entry name" value="CTP_transf_1"/>
    <property type="match status" value="1"/>
</dbReference>
<evidence type="ECO:0000256" key="15">
    <source>
        <dbReference type="ARBA" id="ARBA00023136"/>
    </source>
</evidence>
<comment type="pathway">
    <text evidence="4">Lipid metabolism.</text>
</comment>
<organism evidence="20 21">
    <name type="scientific">Corynebacterium mastitidis</name>
    <dbReference type="NCBI Taxonomy" id="161890"/>
    <lineage>
        <taxon>Bacteria</taxon>
        <taxon>Bacillati</taxon>
        <taxon>Actinomycetota</taxon>
        <taxon>Actinomycetes</taxon>
        <taxon>Mycobacteriales</taxon>
        <taxon>Corynebacteriaceae</taxon>
        <taxon>Corynebacterium</taxon>
    </lineage>
</organism>
<dbReference type="PANTHER" id="PTHR46382">
    <property type="entry name" value="PHOSPHATIDATE CYTIDYLYLTRANSFERASE"/>
    <property type="match status" value="1"/>
</dbReference>
<evidence type="ECO:0000256" key="13">
    <source>
        <dbReference type="ARBA" id="ARBA00022989"/>
    </source>
</evidence>
<comment type="caution">
    <text evidence="20">The sequence shown here is derived from an EMBL/GenBank/DDBJ whole genome shotgun (WGS) entry which is preliminary data.</text>
</comment>
<dbReference type="GO" id="GO:0005886">
    <property type="term" value="C:plasma membrane"/>
    <property type="evidence" value="ECO:0007669"/>
    <property type="project" value="UniProtKB-SubCell"/>
</dbReference>
<evidence type="ECO:0000256" key="9">
    <source>
        <dbReference type="ARBA" id="ARBA00022516"/>
    </source>
</evidence>
<feature type="transmembrane region" description="Helical" evidence="19">
    <location>
        <begin position="128"/>
        <end position="148"/>
    </location>
</feature>
<evidence type="ECO:0000256" key="11">
    <source>
        <dbReference type="ARBA" id="ARBA00022692"/>
    </source>
</evidence>
<comment type="pathway">
    <text evidence="3 18">Phospholipid metabolism; CDP-diacylglycerol biosynthesis; CDP-diacylglycerol from sn-glycerol 3-phosphate: step 3/3.</text>
</comment>
<evidence type="ECO:0000256" key="16">
    <source>
        <dbReference type="ARBA" id="ARBA00023209"/>
    </source>
</evidence>
<proteinExistence type="inferred from homology"/>
<name>A0A2N0X6L2_9CORY</name>
<keyword evidence="12 18" id="KW-0548">Nucleotidyltransferase</keyword>
<evidence type="ECO:0000256" key="14">
    <source>
        <dbReference type="ARBA" id="ARBA00023098"/>
    </source>
</evidence>
<evidence type="ECO:0000256" key="8">
    <source>
        <dbReference type="ARBA" id="ARBA00022475"/>
    </source>
</evidence>
<feature type="transmembrane region" description="Helical" evidence="19">
    <location>
        <begin position="160"/>
        <end position="185"/>
    </location>
</feature>
<evidence type="ECO:0000256" key="3">
    <source>
        <dbReference type="ARBA" id="ARBA00005119"/>
    </source>
</evidence>
<accession>A0A2N0X6L2</accession>
<comment type="similarity">
    <text evidence="5 18">Belongs to the CDS family.</text>
</comment>
<keyword evidence="16" id="KW-0594">Phospholipid biosynthesis</keyword>
<dbReference type="OrthoDB" id="9799199at2"/>
<evidence type="ECO:0000256" key="1">
    <source>
        <dbReference type="ARBA" id="ARBA00001698"/>
    </source>
</evidence>
<sequence>MVGVTRSAERFKPKNSAGRNLPVAVGVGVGLGALVIAGVLLGPLGWYLLVSAAVGLGTWEVSTRLMEADYVISRLVLLVGGQFLVWLTWPWGVGGMAAAYVAVALVVMYGRLFVQVDSVRARNYVRDVAISLFVLTWIPMFGAFAALISRIESDVAAAPLFIVTFVACVVASDTGGYVAGVFFGSHPMAPAVSPKKSWEGFAGSLLGGAGVGLACVVLLLNQPWWLGVAMGLLMAVCATLGDLVESQFKRDLGIKDMSGMLPGHGGMMDRLDGLLPAAMVTWLLLSLVTQGLS</sequence>
<dbReference type="Proteomes" id="UP000233249">
    <property type="component" value="Unassembled WGS sequence"/>
</dbReference>
<feature type="transmembrane region" description="Helical" evidence="19">
    <location>
        <begin position="97"/>
        <end position="116"/>
    </location>
</feature>
<evidence type="ECO:0000256" key="10">
    <source>
        <dbReference type="ARBA" id="ARBA00022679"/>
    </source>
</evidence>
<keyword evidence="14" id="KW-0443">Lipid metabolism</keyword>
<gene>
    <name evidence="20" type="ORF">CXB45_07370</name>
</gene>
<protein>
    <recommendedName>
        <fullName evidence="7 18">Phosphatidate cytidylyltransferase</fullName>
        <ecNumber evidence="6 18">2.7.7.41</ecNumber>
    </recommendedName>
</protein>
<feature type="transmembrane region" description="Helical" evidence="19">
    <location>
        <begin position="75"/>
        <end position="91"/>
    </location>
</feature>
<comment type="subcellular location">
    <subcellularLocation>
        <location evidence="2">Cell membrane</location>
        <topology evidence="2">Multi-pass membrane protein</topology>
    </subcellularLocation>
</comment>
<keyword evidence="10 18" id="KW-0808">Transferase</keyword>
<dbReference type="STRING" id="1121365.GCA_000375365_00117"/>
<dbReference type="AlphaFoldDB" id="A0A2N0X6L2"/>
<evidence type="ECO:0000256" key="7">
    <source>
        <dbReference type="ARBA" id="ARBA00019373"/>
    </source>
</evidence>
<reference evidence="20 21" key="1">
    <citation type="submission" date="2017-12" db="EMBL/GenBank/DDBJ databases">
        <title>Corynebacterium mastitidis 16-1433 Genome.</title>
        <authorList>
            <person name="Gulvik C.A."/>
        </authorList>
    </citation>
    <scope>NUCLEOTIDE SEQUENCE [LARGE SCALE GENOMIC DNA]</scope>
    <source>
        <strain evidence="20 21">16-1433</strain>
    </source>
</reference>
<evidence type="ECO:0000256" key="17">
    <source>
        <dbReference type="ARBA" id="ARBA00023264"/>
    </source>
</evidence>
<dbReference type="PROSITE" id="PS01315">
    <property type="entry name" value="CDS"/>
    <property type="match status" value="1"/>
</dbReference>
<dbReference type="PANTHER" id="PTHR46382:SF1">
    <property type="entry name" value="PHOSPHATIDATE CYTIDYLYLTRANSFERASE"/>
    <property type="match status" value="1"/>
</dbReference>
<dbReference type="EMBL" id="PJAF01000020">
    <property type="protein sequence ID" value="PKF68352.1"/>
    <property type="molecule type" value="Genomic_DNA"/>
</dbReference>
<keyword evidence="15 19" id="KW-0472">Membrane</keyword>
<evidence type="ECO:0000313" key="21">
    <source>
        <dbReference type="Proteomes" id="UP000233249"/>
    </source>
</evidence>